<dbReference type="Proteomes" id="UP000295328">
    <property type="component" value="Unassembled WGS sequence"/>
</dbReference>
<dbReference type="SUPFAM" id="SSF46785">
    <property type="entry name" value="Winged helix' DNA-binding domain"/>
    <property type="match status" value="1"/>
</dbReference>
<dbReference type="InterPro" id="IPR000944">
    <property type="entry name" value="Tscrpt_reg_Rrf2"/>
</dbReference>
<dbReference type="AlphaFoldDB" id="A0A4R6BJK1"/>
<reference evidence="1 2" key="1">
    <citation type="submission" date="2019-01" db="EMBL/GenBank/DDBJ databases">
        <title>Draft genome sequences of the type strains of six Macrococcus species.</title>
        <authorList>
            <person name="Mazhar S."/>
            <person name="Altermann E."/>
            <person name="Hill C."/>
            <person name="Mcauliffe O."/>
        </authorList>
    </citation>
    <scope>NUCLEOTIDE SEQUENCE [LARGE SCALE GENOMIC DNA]</scope>
    <source>
        <strain evidence="1 2">CCM4809</strain>
    </source>
</reference>
<dbReference type="RefSeq" id="WP_133429785.1">
    <property type="nucleotide sequence ID" value="NZ_BMCC01000003.1"/>
</dbReference>
<dbReference type="InterPro" id="IPR036390">
    <property type="entry name" value="WH_DNA-bd_sf"/>
</dbReference>
<proteinExistence type="predicted"/>
<keyword evidence="2" id="KW-1185">Reference proteome</keyword>
<dbReference type="Pfam" id="PF02082">
    <property type="entry name" value="Rrf2"/>
    <property type="match status" value="1"/>
</dbReference>
<evidence type="ECO:0000313" key="2">
    <source>
        <dbReference type="Proteomes" id="UP000295328"/>
    </source>
</evidence>
<organism evidence="1 2">
    <name type="scientific">Macrococcus hajekii</name>
    <dbReference type="NCBI Taxonomy" id="198482"/>
    <lineage>
        <taxon>Bacteria</taxon>
        <taxon>Bacillati</taxon>
        <taxon>Bacillota</taxon>
        <taxon>Bacilli</taxon>
        <taxon>Bacillales</taxon>
        <taxon>Staphylococcaceae</taxon>
        <taxon>Macrococcus</taxon>
    </lineage>
</organism>
<dbReference type="GO" id="GO:0003700">
    <property type="term" value="F:DNA-binding transcription factor activity"/>
    <property type="evidence" value="ECO:0007669"/>
    <property type="project" value="TreeGrafter"/>
</dbReference>
<protein>
    <submittedName>
        <fullName evidence="1">Transcriptional regulator</fullName>
    </submittedName>
</protein>
<dbReference type="PANTHER" id="PTHR33221:SF15">
    <property type="entry name" value="HTH-TYPE TRANSCRIPTIONAL REGULATOR YWGB-RELATED"/>
    <property type="match status" value="1"/>
</dbReference>
<dbReference type="OrthoDB" id="3242805at2"/>
<sequence length="117" mass="13180">MNLEFNTAIHTLCFLAKHSDEQFTSVELTERVCVNPVQMRRVTNKLKETGYLDASRGKDGGFHANSETLTTSLSDLFTSFVEGKSKGRLFSGNDQSDCLISREISHVLTDYQLKENE</sequence>
<evidence type="ECO:0000313" key="1">
    <source>
        <dbReference type="EMBL" id="TDM01766.1"/>
    </source>
</evidence>
<dbReference type="PROSITE" id="PS51197">
    <property type="entry name" value="HTH_RRF2_2"/>
    <property type="match status" value="1"/>
</dbReference>
<dbReference type="InterPro" id="IPR036388">
    <property type="entry name" value="WH-like_DNA-bd_sf"/>
</dbReference>
<gene>
    <name evidence="1" type="ORF">ERX37_06030</name>
</gene>
<name>A0A4R6BJK1_9STAP</name>
<accession>A0A4R6BJK1</accession>
<dbReference type="Gene3D" id="1.10.10.10">
    <property type="entry name" value="Winged helix-like DNA-binding domain superfamily/Winged helix DNA-binding domain"/>
    <property type="match status" value="1"/>
</dbReference>
<dbReference type="PANTHER" id="PTHR33221">
    <property type="entry name" value="WINGED HELIX-TURN-HELIX TRANSCRIPTIONAL REGULATOR, RRF2 FAMILY"/>
    <property type="match status" value="1"/>
</dbReference>
<dbReference type="GO" id="GO:0005829">
    <property type="term" value="C:cytosol"/>
    <property type="evidence" value="ECO:0007669"/>
    <property type="project" value="TreeGrafter"/>
</dbReference>
<comment type="caution">
    <text evidence="1">The sequence shown here is derived from an EMBL/GenBank/DDBJ whole genome shotgun (WGS) entry which is preliminary data.</text>
</comment>
<dbReference type="EMBL" id="SCWE01000002">
    <property type="protein sequence ID" value="TDM01766.1"/>
    <property type="molecule type" value="Genomic_DNA"/>
</dbReference>